<name>A0ABP8AAR8_9MICO</name>
<organism evidence="6 7">
    <name type="scientific">Gryllotalpicola koreensis</name>
    <dbReference type="NCBI Taxonomy" id="993086"/>
    <lineage>
        <taxon>Bacteria</taxon>
        <taxon>Bacillati</taxon>
        <taxon>Actinomycetota</taxon>
        <taxon>Actinomycetes</taxon>
        <taxon>Micrococcales</taxon>
        <taxon>Microbacteriaceae</taxon>
        <taxon>Gryllotalpicola</taxon>
    </lineage>
</organism>
<keyword evidence="2 4" id="KW-0238">DNA-binding</keyword>
<keyword evidence="7" id="KW-1185">Reference proteome</keyword>
<reference evidence="7" key="1">
    <citation type="journal article" date="2019" name="Int. J. Syst. Evol. Microbiol.">
        <title>The Global Catalogue of Microorganisms (GCM) 10K type strain sequencing project: providing services to taxonomists for standard genome sequencing and annotation.</title>
        <authorList>
            <consortium name="The Broad Institute Genomics Platform"/>
            <consortium name="The Broad Institute Genome Sequencing Center for Infectious Disease"/>
            <person name="Wu L."/>
            <person name="Ma J."/>
        </authorList>
    </citation>
    <scope>NUCLEOTIDE SEQUENCE [LARGE SCALE GENOMIC DNA]</scope>
    <source>
        <strain evidence="7">JCM 17591</strain>
    </source>
</reference>
<dbReference type="Pfam" id="PF21597">
    <property type="entry name" value="TetR_C_43"/>
    <property type="match status" value="1"/>
</dbReference>
<evidence type="ECO:0000256" key="1">
    <source>
        <dbReference type="ARBA" id="ARBA00023015"/>
    </source>
</evidence>
<evidence type="ECO:0000256" key="4">
    <source>
        <dbReference type="PROSITE-ProRule" id="PRU00335"/>
    </source>
</evidence>
<feature type="domain" description="HTH tetR-type" evidence="5">
    <location>
        <begin position="28"/>
        <end position="87"/>
    </location>
</feature>
<dbReference type="InterPro" id="IPR009057">
    <property type="entry name" value="Homeodomain-like_sf"/>
</dbReference>
<evidence type="ECO:0000256" key="3">
    <source>
        <dbReference type="ARBA" id="ARBA00023163"/>
    </source>
</evidence>
<dbReference type="PANTHER" id="PTHR30055:SF234">
    <property type="entry name" value="HTH-TYPE TRANSCRIPTIONAL REGULATOR BETI"/>
    <property type="match status" value="1"/>
</dbReference>
<dbReference type="SUPFAM" id="SSF46689">
    <property type="entry name" value="Homeodomain-like"/>
    <property type="match status" value="1"/>
</dbReference>
<evidence type="ECO:0000256" key="2">
    <source>
        <dbReference type="ARBA" id="ARBA00023125"/>
    </source>
</evidence>
<dbReference type="Pfam" id="PF00440">
    <property type="entry name" value="TetR_N"/>
    <property type="match status" value="1"/>
</dbReference>
<dbReference type="PRINTS" id="PR00455">
    <property type="entry name" value="HTHTETR"/>
</dbReference>
<keyword evidence="1" id="KW-0805">Transcription regulation</keyword>
<dbReference type="InterPro" id="IPR049445">
    <property type="entry name" value="TetR_SbtR-like_C"/>
</dbReference>
<dbReference type="SUPFAM" id="SSF48498">
    <property type="entry name" value="Tetracyclin repressor-like, C-terminal domain"/>
    <property type="match status" value="1"/>
</dbReference>
<dbReference type="InterPro" id="IPR036271">
    <property type="entry name" value="Tet_transcr_reg_TetR-rel_C_sf"/>
</dbReference>
<dbReference type="RefSeq" id="WP_344756962.1">
    <property type="nucleotide sequence ID" value="NZ_BAABBW010000006.1"/>
</dbReference>
<dbReference type="Proteomes" id="UP001501079">
    <property type="component" value="Unassembled WGS sequence"/>
</dbReference>
<comment type="caution">
    <text evidence="6">The sequence shown here is derived from an EMBL/GenBank/DDBJ whole genome shotgun (WGS) entry which is preliminary data.</text>
</comment>
<proteinExistence type="predicted"/>
<accession>A0ABP8AAR8</accession>
<dbReference type="InterPro" id="IPR050109">
    <property type="entry name" value="HTH-type_TetR-like_transc_reg"/>
</dbReference>
<protein>
    <submittedName>
        <fullName evidence="6">TetR/AcrR family transcriptional regulator</fullName>
    </submittedName>
</protein>
<feature type="DNA-binding region" description="H-T-H motif" evidence="4">
    <location>
        <begin position="50"/>
        <end position="69"/>
    </location>
</feature>
<evidence type="ECO:0000313" key="7">
    <source>
        <dbReference type="Proteomes" id="UP001501079"/>
    </source>
</evidence>
<sequence>MIMVSGVGSVFKCQESRLMPEHLRADAQANRDRLLEVAATAFEREGANASLKAIAAEAGVGIGTLYRRFPNREALYIAVHRQEITRIAARADELLAAHDPLDALLAWLEEFAEFLGAKEGMSEIFRTVMADGQNPFLDLRALTNDAVRRLISAAAGDGVRQDLEPLDVLTAVHGITLATRDPGQLERLIRLLLAGLRSS</sequence>
<evidence type="ECO:0000313" key="6">
    <source>
        <dbReference type="EMBL" id="GAA4180914.1"/>
    </source>
</evidence>
<dbReference type="PANTHER" id="PTHR30055">
    <property type="entry name" value="HTH-TYPE TRANSCRIPTIONAL REGULATOR RUTR"/>
    <property type="match status" value="1"/>
</dbReference>
<dbReference type="Gene3D" id="1.10.357.10">
    <property type="entry name" value="Tetracycline Repressor, domain 2"/>
    <property type="match status" value="1"/>
</dbReference>
<dbReference type="EMBL" id="BAABBW010000006">
    <property type="protein sequence ID" value="GAA4180914.1"/>
    <property type="molecule type" value="Genomic_DNA"/>
</dbReference>
<dbReference type="PROSITE" id="PS50977">
    <property type="entry name" value="HTH_TETR_2"/>
    <property type="match status" value="1"/>
</dbReference>
<dbReference type="InterPro" id="IPR001647">
    <property type="entry name" value="HTH_TetR"/>
</dbReference>
<gene>
    <name evidence="6" type="ORF">GCM10022287_35400</name>
</gene>
<keyword evidence="3" id="KW-0804">Transcription</keyword>
<evidence type="ECO:0000259" key="5">
    <source>
        <dbReference type="PROSITE" id="PS50977"/>
    </source>
</evidence>